<reference evidence="2" key="2">
    <citation type="journal article" date="2022" name="Sci. Total Environ.">
        <title>Prevalence, transmission, and molecular epidemiology of tet(X)-positive bacteria among humans, animals, and environmental niches in China: An epidemiological, and genomic-based study.</title>
        <authorList>
            <person name="Dong N."/>
            <person name="Zeng Y."/>
            <person name="Cai C."/>
            <person name="Sun C."/>
            <person name="Lu J."/>
            <person name="Liu C."/>
            <person name="Zhou H."/>
            <person name="Sun Q."/>
            <person name="Shu L."/>
            <person name="Wang H."/>
            <person name="Wang Y."/>
            <person name="Wang S."/>
            <person name="Wu C."/>
            <person name="Chan E.W."/>
            <person name="Chen G."/>
            <person name="Shen Z."/>
            <person name="Chen S."/>
            <person name="Zhang R."/>
        </authorList>
    </citation>
    <scope>NUCLEOTIDE SEQUENCE</scope>
    <source>
        <strain evidence="2">R1692</strain>
    </source>
</reference>
<feature type="domain" description="YgjP-like metallopeptidase" evidence="1">
    <location>
        <begin position="42"/>
        <end position="208"/>
    </location>
</feature>
<accession>A0ABT7NQU0</accession>
<comment type="caution">
    <text evidence="2">The sequence shown here is derived from an EMBL/GenBank/DDBJ whole genome shotgun (WGS) entry which is preliminary data.</text>
</comment>
<dbReference type="EMBL" id="JACAGK010000051">
    <property type="protein sequence ID" value="MDM1049615.1"/>
    <property type="molecule type" value="Genomic_DNA"/>
</dbReference>
<evidence type="ECO:0000313" key="3">
    <source>
        <dbReference type="Proteomes" id="UP001170954"/>
    </source>
</evidence>
<dbReference type="Pfam" id="PF01863">
    <property type="entry name" value="YgjP-like"/>
    <property type="match status" value="1"/>
</dbReference>
<proteinExistence type="predicted"/>
<evidence type="ECO:0000259" key="1">
    <source>
        <dbReference type="Pfam" id="PF01863"/>
    </source>
</evidence>
<gene>
    <name evidence="2" type="ORF">HX018_15350</name>
</gene>
<dbReference type="Proteomes" id="UP001170954">
    <property type="component" value="Unassembled WGS sequence"/>
</dbReference>
<dbReference type="InterPro" id="IPR002725">
    <property type="entry name" value="YgjP-like_metallopeptidase"/>
</dbReference>
<keyword evidence="3" id="KW-1185">Reference proteome</keyword>
<organism evidence="2 3">
    <name type="scientific">Sphingobacterium hotanense</name>
    <dbReference type="NCBI Taxonomy" id="649196"/>
    <lineage>
        <taxon>Bacteria</taxon>
        <taxon>Pseudomonadati</taxon>
        <taxon>Bacteroidota</taxon>
        <taxon>Sphingobacteriia</taxon>
        <taxon>Sphingobacteriales</taxon>
        <taxon>Sphingobacteriaceae</taxon>
        <taxon>Sphingobacterium</taxon>
    </lineage>
</organism>
<reference evidence="2" key="1">
    <citation type="submission" date="2020-06" db="EMBL/GenBank/DDBJ databases">
        <authorList>
            <person name="Dong N."/>
        </authorList>
    </citation>
    <scope>NUCLEOTIDE SEQUENCE</scope>
    <source>
        <strain evidence="2">R1692</strain>
    </source>
</reference>
<name>A0ABT7NQU0_9SPHI</name>
<dbReference type="RefSeq" id="WP_149526646.1">
    <property type="nucleotide sequence ID" value="NZ_CP030848.1"/>
</dbReference>
<sequence length="210" mass="24822">MLIKVDEKDYNLLTTEKREIRIANLQEDIPTVYAHAQNSLDEVATYIRQFQQGSAFQVAPESMLEFFRIDLFGKKYPVKIIRNEEFQPYIKADLVYCSAKANTDIQQEKFAENLREQLFQQYVLQRISHWEEQLNVLSNDINFRVLKASPYKTNAETANITFNKQIKDLSLRTIDYFVFSAILPLLHEDDELTLINQYFPDTERLLNQLR</sequence>
<evidence type="ECO:0000313" key="2">
    <source>
        <dbReference type="EMBL" id="MDM1049615.1"/>
    </source>
</evidence>
<protein>
    <submittedName>
        <fullName evidence="2">DUF45 domain-containing protein</fullName>
    </submittedName>
</protein>